<evidence type="ECO:0000313" key="1">
    <source>
        <dbReference type="EMBL" id="EFM26000.1"/>
    </source>
</evidence>
<name>E0NJI0_9FIRM</name>
<keyword evidence="2" id="KW-1185">Reference proteome</keyword>
<protein>
    <submittedName>
        <fullName evidence="1">Uncharacterized protein</fullName>
    </submittedName>
</protein>
<dbReference type="InterPro" id="IPR045507">
    <property type="entry name" value="DUF6483"/>
</dbReference>
<dbReference type="EMBL" id="AEEH01000018">
    <property type="protein sequence ID" value="EFM26000.1"/>
    <property type="molecule type" value="Genomic_DNA"/>
</dbReference>
<dbReference type="eggNOG" id="ENOG5033DNC">
    <property type="taxonomic scope" value="Bacteria"/>
</dbReference>
<comment type="caution">
    <text evidence="1">The sequence shown here is derived from an EMBL/GenBank/DDBJ whole genome shotgun (WGS) entry which is preliminary data.</text>
</comment>
<evidence type="ECO:0000313" key="2">
    <source>
        <dbReference type="Proteomes" id="UP000003280"/>
    </source>
</evidence>
<dbReference type="Proteomes" id="UP000003280">
    <property type="component" value="Unassembled WGS sequence"/>
</dbReference>
<dbReference type="STRING" id="862517.HMPREF9225_0319"/>
<dbReference type="Pfam" id="PF20092">
    <property type="entry name" value="DUF6483"/>
    <property type="match status" value="1"/>
</dbReference>
<dbReference type="AlphaFoldDB" id="E0NJI0"/>
<proteinExistence type="predicted"/>
<dbReference type="HOGENOM" id="CLU_143358_0_1_9"/>
<sequence length="120" mass="14006">MIKNDTFMREINDIIKMTASIYTDDLDYEYENIDNKTKEDKIYDELMELVSSGDLNAADECIFDNLDPNSMNYLKLALNFYKKINELDDDELKSMDFERGEIKSAVLEILDAYGINFISK</sequence>
<gene>
    <name evidence="1" type="ORF">HMPREF9225_0319</name>
</gene>
<accession>E0NJI0</accession>
<reference evidence="1 2" key="1">
    <citation type="submission" date="2010-07" db="EMBL/GenBank/DDBJ databases">
        <authorList>
            <person name="Muzny D."/>
            <person name="Qin X."/>
            <person name="Deng J."/>
            <person name="Jiang H."/>
            <person name="Liu Y."/>
            <person name="Qu J."/>
            <person name="Song X.-Z."/>
            <person name="Zhang L."/>
            <person name="Thornton R."/>
            <person name="Coyle M."/>
            <person name="Francisco L."/>
            <person name="Jackson L."/>
            <person name="Javaid M."/>
            <person name="Korchina V."/>
            <person name="Kovar C."/>
            <person name="Mata R."/>
            <person name="Mathew T."/>
            <person name="Ngo R."/>
            <person name="Nguyen L."/>
            <person name="Nguyen N."/>
            <person name="Okwuonu G."/>
            <person name="Ongeri F."/>
            <person name="Pham C."/>
            <person name="Simmons D."/>
            <person name="Wilczek-Boney K."/>
            <person name="Hale W."/>
            <person name="Jakkamsetti A."/>
            <person name="Pham P."/>
            <person name="Ruth R."/>
            <person name="San Lucas F."/>
            <person name="Warren J."/>
            <person name="Zhang J."/>
            <person name="Zhao Z."/>
            <person name="Zhou C."/>
            <person name="Zhu D."/>
            <person name="Lee S."/>
            <person name="Bess C."/>
            <person name="Blankenburg K."/>
            <person name="Forbes L."/>
            <person name="Fu Q."/>
            <person name="Gubbala S."/>
            <person name="Hirani K."/>
            <person name="Jayaseelan J.C."/>
            <person name="Lara F."/>
            <person name="Munidasa M."/>
            <person name="Palculict T."/>
            <person name="Patil S."/>
            <person name="Pu L.-L."/>
            <person name="Saada N."/>
            <person name="Tang L."/>
            <person name="Weissenberger G."/>
            <person name="Zhu Y."/>
            <person name="Hemphill L."/>
            <person name="Shang Y."/>
            <person name="Youmans B."/>
            <person name="Ayvaz T."/>
            <person name="Ross M."/>
            <person name="Santibanez J."/>
            <person name="Aqrawi P."/>
            <person name="Gross S."/>
            <person name="Joshi V."/>
            <person name="Fowler G."/>
            <person name="Nazareth L."/>
            <person name="Reid J."/>
            <person name="Worley K."/>
            <person name="Petrosino J."/>
            <person name="Highlander S."/>
            <person name="Gibbs R."/>
        </authorList>
    </citation>
    <scope>NUCLEOTIDE SEQUENCE [LARGE SCALE GENOMIC DNA]</scope>
    <source>
        <strain evidence="1 2">ATCC BAA-1640</strain>
    </source>
</reference>
<dbReference type="RefSeq" id="WP_008901155.1">
    <property type="nucleotide sequence ID" value="NZ_GL397071.1"/>
</dbReference>
<dbReference type="OrthoDB" id="1650869at2"/>
<organism evidence="1 2">
    <name type="scientific">Peptoniphilus duerdenii ATCC BAA-1640</name>
    <dbReference type="NCBI Taxonomy" id="862517"/>
    <lineage>
        <taxon>Bacteria</taxon>
        <taxon>Bacillati</taxon>
        <taxon>Bacillota</taxon>
        <taxon>Tissierellia</taxon>
        <taxon>Tissierellales</taxon>
        <taxon>Peptoniphilaceae</taxon>
        <taxon>Peptoniphilus</taxon>
    </lineage>
</organism>